<dbReference type="Gene3D" id="1.10.340.70">
    <property type="match status" value="1"/>
</dbReference>
<sequence>MTYDVIIGRESLRLFDAVVTKDGVKLITRREEKEATNENNVLLANYFVLEGGQEMIVPSKYQNKVNMWIEDYKAALKNGRTEETSVKLEIIPGDQIHPFRHSPTRLAHIEEEAVNKQVEEWLQQGIVRPSSSNFASRVVIAKKKDGTNRVCVDFRKLNSLVLKDGFPIPIIDEVLEKLQAARWFTVMDLENGFFHVPVEENSKKYTAFVTKRGLYEFNRAPFGFCNSPAVFIRFVNDVFRTLIQDNVLDLYMDDIVIHEKTEEECIEKTEKVLVVGAANGLVIKWKKCQFMQRNITFLGHKVKEGKVSPSEEKIKAVKNFRVPPNVKAVQAFLGLTGFFRKFVQDYSKIARPLTDLLKKDTVFKMAASELEAFQQLKDDLVKEPVLKLFDPGAKSELHTDASKAGFGAALMQWAEGKLHPVYFWSKKTSESEANKHSYTLEAKAVFLAVKKFRQYLLGLPFKLVTDCAAFKCTLKKSEVPQEVLPWVMYLQDFCFEVEHRSGKRMQHVNCLSRYPVEVMLVTGELTARIQKNQQQDEMIKAISEILVDRPYGSYKMKAGLLYNVVDGNELLVVPRNMRKQIIEDGHNDGHYGVQRTMHGIKQKFWIPHLETMVKQHISNCVKCILYNKKLGRLEGYLNPIDKGDTPLHTLHLDHLGPMDATSKQYRYILTVVDGFSKFVWLYPTRTTNTEEVIQKLQSWSSIFGYPTRVVTDRGAAFTAKAFAEFLQNQSVEHVVSTTGVPRGNGQAERVNRTVLAVLAKLSMEDSSKWYKAINEVQRSINGRFHSTIGRSPFELMFGVRMKNITDDSLNELLEKEGYEEYERDRQVLRQEARKAIEQAQKRYKEQYDRKRKPEQGYKVGDLVAIKRTQFVTGKKLANEFLGPYRIEKVNRNGRYKVKRAADCEGPHVTSTSDDNIKLWAYATLESSDEEEVEKDQEDR</sequence>
<evidence type="ECO:0000256" key="2">
    <source>
        <dbReference type="ARBA" id="ARBA00023268"/>
    </source>
</evidence>
<evidence type="ECO:0000313" key="6">
    <source>
        <dbReference type="EnsemblMetazoa" id="ENSAATROPP013125"/>
    </source>
</evidence>
<keyword evidence="3" id="KW-0175">Coiled coil</keyword>
<evidence type="ECO:0000259" key="5">
    <source>
        <dbReference type="PROSITE" id="PS50994"/>
    </source>
</evidence>
<dbReference type="InterPro" id="IPR036397">
    <property type="entry name" value="RNaseH_sf"/>
</dbReference>
<dbReference type="GO" id="GO:0003964">
    <property type="term" value="F:RNA-directed DNA polymerase activity"/>
    <property type="evidence" value="ECO:0007669"/>
    <property type="project" value="UniProtKB-EC"/>
</dbReference>
<evidence type="ECO:0000256" key="1">
    <source>
        <dbReference type="ARBA" id="ARBA00012493"/>
    </source>
</evidence>
<keyword evidence="2" id="KW-0511">Multifunctional enzyme</keyword>
<dbReference type="Gene3D" id="3.10.10.10">
    <property type="entry name" value="HIV Type 1 Reverse Transcriptase, subunit A, domain 1"/>
    <property type="match status" value="1"/>
</dbReference>
<dbReference type="GO" id="GO:0042575">
    <property type="term" value="C:DNA polymerase complex"/>
    <property type="evidence" value="ECO:0007669"/>
    <property type="project" value="UniProtKB-ARBA"/>
</dbReference>
<organism evidence="6 7">
    <name type="scientific">Anopheles atroparvus</name>
    <name type="common">European mosquito</name>
    <dbReference type="NCBI Taxonomy" id="41427"/>
    <lineage>
        <taxon>Eukaryota</taxon>
        <taxon>Metazoa</taxon>
        <taxon>Ecdysozoa</taxon>
        <taxon>Arthropoda</taxon>
        <taxon>Hexapoda</taxon>
        <taxon>Insecta</taxon>
        <taxon>Pterygota</taxon>
        <taxon>Neoptera</taxon>
        <taxon>Endopterygota</taxon>
        <taxon>Diptera</taxon>
        <taxon>Nematocera</taxon>
        <taxon>Culicoidea</taxon>
        <taxon>Culicidae</taxon>
        <taxon>Anophelinae</taxon>
        <taxon>Anopheles</taxon>
    </lineage>
</organism>
<evidence type="ECO:0000313" key="7">
    <source>
        <dbReference type="Proteomes" id="UP000075880"/>
    </source>
</evidence>
<dbReference type="Gene3D" id="3.30.420.10">
    <property type="entry name" value="Ribonuclease H-like superfamily/Ribonuclease H"/>
    <property type="match status" value="1"/>
</dbReference>
<dbReference type="InterPro" id="IPR001584">
    <property type="entry name" value="Integrase_cat-core"/>
</dbReference>
<dbReference type="InterPro" id="IPR041588">
    <property type="entry name" value="Integrase_H2C2"/>
</dbReference>
<dbReference type="EnsemblMetazoa" id="ENSAATROPT014396">
    <property type="protein sequence ID" value="ENSAATROPP013125"/>
    <property type="gene ID" value="ENSAATROPG011682"/>
</dbReference>
<name>A0AAG5DQ21_ANOAO</name>
<dbReference type="CDD" id="cd09274">
    <property type="entry name" value="RNase_HI_RT_Ty3"/>
    <property type="match status" value="1"/>
</dbReference>
<reference evidence="6" key="1">
    <citation type="submission" date="2024-04" db="UniProtKB">
        <authorList>
            <consortium name="EnsemblMetazoa"/>
        </authorList>
    </citation>
    <scope>IDENTIFICATION</scope>
    <source>
        <strain evidence="6">EBRO</strain>
    </source>
</reference>
<dbReference type="PROSITE" id="PS50878">
    <property type="entry name" value="RT_POL"/>
    <property type="match status" value="1"/>
</dbReference>
<dbReference type="GO" id="GO:0003676">
    <property type="term" value="F:nucleic acid binding"/>
    <property type="evidence" value="ECO:0007669"/>
    <property type="project" value="InterPro"/>
</dbReference>
<dbReference type="FunFam" id="3.30.420.10:FF:000032">
    <property type="entry name" value="Retrovirus-related Pol polyprotein from transposon 297-like Protein"/>
    <property type="match status" value="1"/>
</dbReference>
<keyword evidence="7" id="KW-1185">Reference proteome</keyword>
<dbReference type="EC" id="2.7.7.49" evidence="1"/>
<dbReference type="AlphaFoldDB" id="A0AAG5DQ21"/>
<evidence type="ECO:0000256" key="3">
    <source>
        <dbReference type="SAM" id="Coils"/>
    </source>
</evidence>
<dbReference type="PANTHER" id="PTHR37984">
    <property type="entry name" value="PROTEIN CBG26694"/>
    <property type="match status" value="1"/>
</dbReference>
<accession>A0AAG5DQ21</accession>
<dbReference type="SUPFAM" id="SSF56672">
    <property type="entry name" value="DNA/RNA polymerases"/>
    <property type="match status" value="1"/>
</dbReference>
<dbReference type="Pfam" id="PF17919">
    <property type="entry name" value="RT_RNaseH_2"/>
    <property type="match status" value="1"/>
</dbReference>
<feature type="domain" description="Reverse transcriptase" evidence="4">
    <location>
        <begin position="122"/>
        <end position="302"/>
    </location>
</feature>
<dbReference type="Gene3D" id="3.30.70.270">
    <property type="match status" value="2"/>
</dbReference>
<dbReference type="PANTHER" id="PTHR37984:SF5">
    <property type="entry name" value="PROTEIN NYNRIN-LIKE"/>
    <property type="match status" value="1"/>
</dbReference>
<protein>
    <recommendedName>
        <fullName evidence="1">RNA-directed DNA polymerase</fullName>
        <ecNumber evidence="1">2.7.7.49</ecNumber>
    </recommendedName>
</protein>
<dbReference type="PROSITE" id="PS50994">
    <property type="entry name" value="INTEGRASE"/>
    <property type="match status" value="1"/>
</dbReference>
<dbReference type="Pfam" id="PF00078">
    <property type="entry name" value="RVT_1"/>
    <property type="match status" value="1"/>
</dbReference>
<evidence type="ECO:0000259" key="4">
    <source>
        <dbReference type="PROSITE" id="PS50878"/>
    </source>
</evidence>
<feature type="coiled-coil region" evidence="3">
    <location>
        <begin position="818"/>
        <end position="849"/>
    </location>
</feature>
<proteinExistence type="predicted"/>
<dbReference type="Pfam" id="PF17921">
    <property type="entry name" value="Integrase_H2C2"/>
    <property type="match status" value="1"/>
</dbReference>
<feature type="domain" description="Integrase catalytic" evidence="5">
    <location>
        <begin position="642"/>
        <end position="800"/>
    </location>
</feature>
<dbReference type="GO" id="GO:0015074">
    <property type="term" value="P:DNA integration"/>
    <property type="evidence" value="ECO:0007669"/>
    <property type="project" value="InterPro"/>
</dbReference>
<dbReference type="CDD" id="cd01647">
    <property type="entry name" value="RT_LTR"/>
    <property type="match status" value="1"/>
</dbReference>
<dbReference type="Proteomes" id="UP000075880">
    <property type="component" value="Unassembled WGS sequence"/>
</dbReference>
<dbReference type="InterPro" id="IPR043502">
    <property type="entry name" value="DNA/RNA_pol_sf"/>
</dbReference>
<dbReference type="SUPFAM" id="SSF53098">
    <property type="entry name" value="Ribonuclease H-like"/>
    <property type="match status" value="1"/>
</dbReference>
<dbReference type="InterPro" id="IPR050951">
    <property type="entry name" value="Retrovirus_Pol_polyprotein"/>
</dbReference>
<dbReference type="InterPro" id="IPR041577">
    <property type="entry name" value="RT_RNaseH_2"/>
</dbReference>
<dbReference type="Pfam" id="PF00665">
    <property type="entry name" value="rve"/>
    <property type="match status" value="1"/>
</dbReference>
<dbReference type="InterPro" id="IPR000477">
    <property type="entry name" value="RT_dom"/>
</dbReference>
<dbReference type="InterPro" id="IPR012337">
    <property type="entry name" value="RNaseH-like_sf"/>
</dbReference>
<dbReference type="InterPro" id="IPR043128">
    <property type="entry name" value="Rev_trsase/Diguanyl_cyclase"/>
</dbReference>
<dbReference type="FunFam" id="3.30.70.270:FF:000020">
    <property type="entry name" value="Transposon Tf2-6 polyprotein-like Protein"/>
    <property type="match status" value="1"/>
</dbReference>